<evidence type="ECO:0000256" key="3">
    <source>
        <dbReference type="ARBA" id="ARBA00022553"/>
    </source>
</evidence>
<dbReference type="SMART" id="SM00448">
    <property type="entry name" value="REC"/>
    <property type="match status" value="2"/>
</dbReference>
<protein>
    <recommendedName>
        <fullName evidence="10">Sensory/regulatory protein RpfC</fullName>
        <ecNumber evidence="2">2.7.13.3</ecNumber>
    </recommendedName>
</protein>
<evidence type="ECO:0000259" key="13">
    <source>
        <dbReference type="PROSITE" id="PS50109"/>
    </source>
</evidence>
<evidence type="ECO:0000256" key="10">
    <source>
        <dbReference type="ARBA" id="ARBA00068150"/>
    </source>
</evidence>
<dbReference type="GO" id="GO:0000155">
    <property type="term" value="F:phosphorelay sensor kinase activity"/>
    <property type="evidence" value="ECO:0007669"/>
    <property type="project" value="InterPro"/>
</dbReference>
<dbReference type="Gene3D" id="1.10.287.130">
    <property type="match status" value="1"/>
</dbReference>
<dbReference type="GO" id="GO:0005524">
    <property type="term" value="F:ATP binding"/>
    <property type="evidence" value="ECO:0007669"/>
    <property type="project" value="UniProtKB-KW"/>
</dbReference>
<comment type="catalytic activity">
    <reaction evidence="1">
        <text>ATP + protein L-histidine = ADP + protein N-phospho-L-histidine.</text>
        <dbReference type="EC" id="2.7.13.3"/>
    </reaction>
</comment>
<dbReference type="CDD" id="cd17546">
    <property type="entry name" value="REC_hyHK_CKI1_RcsC-like"/>
    <property type="match status" value="1"/>
</dbReference>
<dbReference type="STRING" id="443144.GM21_0057"/>
<dbReference type="Pfam" id="PF00072">
    <property type="entry name" value="Response_reg"/>
    <property type="match status" value="2"/>
</dbReference>
<dbReference type="PANTHER" id="PTHR45339:SF1">
    <property type="entry name" value="HYBRID SIGNAL TRANSDUCTION HISTIDINE KINASE J"/>
    <property type="match status" value="1"/>
</dbReference>
<dbReference type="EMBL" id="CP001661">
    <property type="protein sequence ID" value="ACT16144.1"/>
    <property type="molecule type" value="Genomic_DNA"/>
</dbReference>
<dbReference type="SMART" id="SM00388">
    <property type="entry name" value="HisKA"/>
    <property type="match status" value="1"/>
</dbReference>
<dbReference type="PANTHER" id="PTHR45339">
    <property type="entry name" value="HYBRID SIGNAL TRANSDUCTION HISTIDINE KINASE J"/>
    <property type="match status" value="1"/>
</dbReference>
<sequence>MGNERDILIVDDNQVVCDVLAELFRNEGFDSWGVATGEACLDEVTRASWKLVMLDVRLPGISGIEVLEAIRRDHPKTEVIIMTSHVSLETAVQALRLGAQDYLFKPFDDLEMVIATVNKALERRRLVEERDKLVRTLAELAIENGRILAECRRVNSSLEEKVAQRTAELSKANLQQKAIIAELREAKEAAEAANRAKSQFLANMSHEIRTPMNGVLGMAELLLHSELDEKQKSYAKMLHHSGESLLDIINDILNISKIEAGKLEIERIPFDLHETARGAVELYREVGRGKGVAVELQIEEDVPRCVAGDPNRLRQVLINVVNNGLKFTEKGSVQVRVSLVEQNQNGQYVGFEVKDTGIGIPADSIGAIFDLFAQVDGSTTRKYGGTGLGLAIAKQLVELMGGEIGVESEPGQGSTFTFIVFLHQQVDQALCEEEGADMPVDKDNCTAEARQIGKFNARVLLAEDNPVNCEVAFAMIAALGCQVDVAQDGREAVEAFSRQPYDLIFMDCQMPEMDGYQATRAIRQRELGSGKHTTVIALTAHAMAGAREYCLTAGMDDYLSKPFNLEQLQELIAKWTSPSPLSLPLAFP</sequence>
<name>C6E7W1_GEOSM</name>
<keyword evidence="7" id="KW-0067">ATP-binding</keyword>
<dbReference type="InterPro" id="IPR003594">
    <property type="entry name" value="HATPase_dom"/>
</dbReference>
<feature type="modified residue" description="4-aspartylphosphate" evidence="11">
    <location>
        <position position="55"/>
    </location>
</feature>
<keyword evidence="6 15" id="KW-0418">Kinase</keyword>
<dbReference type="InterPro" id="IPR003661">
    <property type="entry name" value="HisK_dim/P_dom"/>
</dbReference>
<dbReference type="InterPro" id="IPR036097">
    <property type="entry name" value="HisK_dim/P_sf"/>
</dbReference>
<evidence type="ECO:0000256" key="2">
    <source>
        <dbReference type="ARBA" id="ARBA00012438"/>
    </source>
</evidence>
<evidence type="ECO:0000256" key="5">
    <source>
        <dbReference type="ARBA" id="ARBA00022741"/>
    </source>
</evidence>
<evidence type="ECO:0000256" key="8">
    <source>
        <dbReference type="ARBA" id="ARBA00023012"/>
    </source>
</evidence>
<evidence type="ECO:0000256" key="12">
    <source>
        <dbReference type="SAM" id="Coils"/>
    </source>
</evidence>
<dbReference type="KEGG" id="gem:GM21_0057"/>
<evidence type="ECO:0000256" key="6">
    <source>
        <dbReference type="ARBA" id="ARBA00022777"/>
    </source>
</evidence>
<reference evidence="15" key="1">
    <citation type="submission" date="2009-07" db="EMBL/GenBank/DDBJ databases">
        <title>Complete sequence of Geobacter sp. M21.</title>
        <authorList>
            <consortium name="US DOE Joint Genome Institute"/>
            <person name="Lucas S."/>
            <person name="Copeland A."/>
            <person name="Lapidus A."/>
            <person name="Glavina del Rio T."/>
            <person name="Dalin E."/>
            <person name="Tice H."/>
            <person name="Bruce D."/>
            <person name="Goodwin L."/>
            <person name="Pitluck S."/>
            <person name="Saunders E."/>
            <person name="Brettin T."/>
            <person name="Detter J.C."/>
            <person name="Han C."/>
            <person name="Larimer F."/>
            <person name="Land M."/>
            <person name="Hauser L."/>
            <person name="Kyrpides N."/>
            <person name="Ovchinnikova G."/>
            <person name="Lovley D."/>
        </authorList>
    </citation>
    <scope>NUCLEOTIDE SEQUENCE [LARGE SCALE GENOMIC DNA]</scope>
    <source>
        <strain evidence="15">M21</strain>
    </source>
</reference>
<dbReference type="FunFam" id="3.30.565.10:FF:000010">
    <property type="entry name" value="Sensor histidine kinase RcsC"/>
    <property type="match status" value="1"/>
</dbReference>
<dbReference type="FunFam" id="1.10.287.130:FF:000002">
    <property type="entry name" value="Two-component osmosensing histidine kinase"/>
    <property type="match status" value="1"/>
</dbReference>
<feature type="modified residue" description="4-aspartylphosphate" evidence="11">
    <location>
        <position position="507"/>
    </location>
</feature>
<dbReference type="InterPro" id="IPR036890">
    <property type="entry name" value="HATPase_C_sf"/>
</dbReference>
<dbReference type="HOGENOM" id="CLU_000445_114_15_7"/>
<evidence type="ECO:0000256" key="9">
    <source>
        <dbReference type="ARBA" id="ARBA00064003"/>
    </source>
</evidence>
<dbReference type="CDD" id="cd16922">
    <property type="entry name" value="HATPase_EvgS-ArcB-TorS-like"/>
    <property type="match status" value="1"/>
</dbReference>
<evidence type="ECO:0000256" key="11">
    <source>
        <dbReference type="PROSITE-ProRule" id="PRU00169"/>
    </source>
</evidence>
<feature type="domain" description="Response regulatory" evidence="14">
    <location>
        <begin position="6"/>
        <end position="120"/>
    </location>
</feature>
<dbReference type="CDD" id="cd00082">
    <property type="entry name" value="HisKA"/>
    <property type="match status" value="1"/>
</dbReference>
<dbReference type="PROSITE" id="PS50110">
    <property type="entry name" value="RESPONSE_REGULATORY"/>
    <property type="match status" value="2"/>
</dbReference>
<dbReference type="PROSITE" id="PS50109">
    <property type="entry name" value="HIS_KIN"/>
    <property type="match status" value="1"/>
</dbReference>
<dbReference type="SUPFAM" id="SSF47384">
    <property type="entry name" value="Homodimeric domain of signal transducing histidine kinase"/>
    <property type="match status" value="1"/>
</dbReference>
<dbReference type="SUPFAM" id="SSF55874">
    <property type="entry name" value="ATPase domain of HSP90 chaperone/DNA topoisomerase II/histidine kinase"/>
    <property type="match status" value="1"/>
</dbReference>
<dbReference type="OrthoDB" id="5378360at2"/>
<evidence type="ECO:0000256" key="7">
    <source>
        <dbReference type="ARBA" id="ARBA00022840"/>
    </source>
</evidence>
<keyword evidence="3 11" id="KW-0597">Phosphoprotein</keyword>
<evidence type="ECO:0000313" key="15">
    <source>
        <dbReference type="EMBL" id="ACT16144.1"/>
    </source>
</evidence>
<dbReference type="EC" id="2.7.13.3" evidence="2"/>
<feature type="domain" description="Histidine kinase" evidence="13">
    <location>
        <begin position="203"/>
        <end position="424"/>
    </location>
</feature>
<dbReference type="InterPro" id="IPR005467">
    <property type="entry name" value="His_kinase_dom"/>
</dbReference>
<dbReference type="SMART" id="SM00387">
    <property type="entry name" value="HATPase_c"/>
    <property type="match status" value="1"/>
</dbReference>
<organism evidence="15">
    <name type="scientific">Geobacter sp. (strain M21)</name>
    <dbReference type="NCBI Taxonomy" id="443144"/>
    <lineage>
        <taxon>Bacteria</taxon>
        <taxon>Pseudomonadati</taxon>
        <taxon>Thermodesulfobacteriota</taxon>
        <taxon>Desulfuromonadia</taxon>
        <taxon>Geobacterales</taxon>
        <taxon>Geobacteraceae</taxon>
        <taxon>Geobacter</taxon>
    </lineage>
</organism>
<dbReference type="Gene3D" id="3.40.50.2300">
    <property type="match status" value="2"/>
</dbReference>
<dbReference type="AlphaFoldDB" id="C6E7W1"/>
<gene>
    <name evidence="15" type="ordered locus">GM21_0057</name>
</gene>
<evidence type="ECO:0000259" key="14">
    <source>
        <dbReference type="PROSITE" id="PS50110"/>
    </source>
</evidence>
<proteinExistence type="predicted"/>
<dbReference type="eggNOG" id="COG0642">
    <property type="taxonomic scope" value="Bacteria"/>
</dbReference>
<accession>C6E7W1</accession>
<keyword evidence="4" id="KW-0808">Transferase</keyword>
<evidence type="ECO:0000256" key="4">
    <source>
        <dbReference type="ARBA" id="ARBA00022679"/>
    </source>
</evidence>
<feature type="domain" description="Response regulatory" evidence="14">
    <location>
        <begin position="458"/>
        <end position="576"/>
    </location>
</feature>
<dbReference type="SUPFAM" id="SSF52172">
    <property type="entry name" value="CheY-like"/>
    <property type="match status" value="2"/>
</dbReference>
<dbReference type="PRINTS" id="PR00344">
    <property type="entry name" value="BCTRLSENSOR"/>
</dbReference>
<keyword evidence="8" id="KW-0902">Two-component regulatory system</keyword>
<comment type="subunit">
    <text evidence="9">At low DSF concentrations, interacts with RpfF.</text>
</comment>
<dbReference type="InterPro" id="IPR011006">
    <property type="entry name" value="CheY-like_superfamily"/>
</dbReference>
<feature type="coiled-coil region" evidence="12">
    <location>
        <begin position="123"/>
        <end position="203"/>
    </location>
</feature>
<dbReference type="InterPro" id="IPR001789">
    <property type="entry name" value="Sig_transdc_resp-reg_receiver"/>
</dbReference>
<dbReference type="Pfam" id="PF00512">
    <property type="entry name" value="HisKA"/>
    <property type="match status" value="1"/>
</dbReference>
<keyword evidence="5" id="KW-0547">Nucleotide-binding</keyword>
<dbReference type="Gene3D" id="3.30.565.10">
    <property type="entry name" value="Histidine kinase-like ATPase, C-terminal domain"/>
    <property type="match status" value="1"/>
</dbReference>
<dbReference type="InterPro" id="IPR004358">
    <property type="entry name" value="Sig_transdc_His_kin-like_C"/>
</dbReference>
<dbReference type="Pfam" id="PF02518">
    <property type="entry name" value="HATPase_c"/>
    <property type="match status" value="1"/>
</dbReference>
<keyword evidence="12" id="KW-0175">Coiled coil</keyword>
<evidence type="ECO:0000256" key="1">
    <source>
        <dbReference type="ARBA" id="ARBA00000085"/>
    </source>
</evidence>